<dbReference type="GeneTree" id="ENSGT00950000183137"/>
<feature type="compositionally biased region" description="Acidic residues" evidence="8">
    <location>
        <begin position="128"/>
        <end position="146"/>
    </location>
</feature>
<dbReference type="Pfam" id="PF00076">
    <property type="entry name" value="RRM_1"/>
    <property type="match status" value="1"/>
</dbReference>
<reference evidence="10" key="3">
    <citation type="submission" date="2025-09" db="UniProtKB">
        <authorList>
            <consortium name="Ensembl"/>
        </authorList>
    </citation>
    <scope>IDENTIFICATION</scope>
</reference>
<feature type="region of interest" description="Disordered" evidence="8">
    <location>
        <begin position="838"/>
        <end position="860"/>
    </location>
</feature>
<evidence type="ECO:0000256" key="4">
    <source>
        <dbReference type="ARBA" id="ARBA00023015"/>
    </source>
</evidence>
<evidence type="ECO:0000256" key="8">
    <source>
        <dbReference type="SAM" id="MobiDB-lite"/>
    </source>
</evidence>
<dbReference type="AlphaFoldDB" id="A0A8C9W4I7"/>
<keyword evidence="7" id="KW-0539">Nucleus</keyword>
<keyword evidence="2" id="KW-0597">Phosphoprotein</keyword>
<feature type="region of interest" description="Disordered" evidence="8">
    <location>
        <begin position="509"/>
        <end position="543"/>
    </location>
</feature>
<reference evidence="10 11" key="1">
    <citation type="submission" date="2019-04" db="EMBL/GenBank/DDBJ databases">
        <authorList>
            <consortium name="Wellcome Sanger Institute Data Sharing"/>
        </authorList>
    </citation>
    <scope>NUCLEOTIDE SEQUENCE [LARGE SCALE GENOMIC DNA]</scope>
</reference>
<feature type="region of interest" description="Disordered" evidence="8">
    <location>
        <begin position="113"/>
        <end position="288"/>
    </location>
</feature>
<feature type="compositionally biased region" description="Acidic residues" evidence="8">
    <location>
        <begin position="239"/>
        <end position="269"/>
    </location>
</feature>
<dbReference type="GO" id="GO:0045944">
    <property type="term" value="P:positive regulation of transcription by RNA polymerase II"/>
    <property type="evidence" value="ECO:0007669"/>
    <property type="project" value="TreeGrafter"/>
</dbReference>
<dbReference type="GO" id="GO:0003723">
    <property type="term" value="F:RNA binding"/>
    <property type="evidence" value="ECO:0007669"/>
    <property type="project" value="UniProtKB-KW"/>
</dbReference>
<keyword evidence="3" id="KW-0694">RNA-binding</keyword>
<dbReference type="GO" id="GO:0003712">
    <property type="term" value="F:transcription coregulator activity"/>
    <property type="evidence" value="ECO:0007669"/>
    <property type="project" value="InterPro"/>
</dbReference>
<organism evidence="10 11">
    <name type="scientific">Scleropages formosus</name>
    <name type="common">Asian bonytongue</name>
    <name type="synonym">Osteoglossum formosum</name>
    <dbReference type="NCBI Taxonomy" id="113540"/>
    <lineage>
        <taxon>Eukaryota</taxon>
        <taxon>Metazoa</taxon>
        <taxon>Chordata</taxon>
        <taxon>Craniata</taxon>
        <taxon>Vertebrata</taxon>
        <taxon>Euteleostomi</taxon>
        <taxon>Actinopterygii</taxon>
        <taxon>Neopterygii</taxon>
        <taxon>Teleostei</taxon>
        <taxon>Osteoglossocephala</taxon>
        <taxon>Osteoglossomorpha</taxon>
        <taxon>Osteoglossiformes</taxon>
        <taxon>Osteoglossidae</taxon>
        <taxon>Scleropages</taxon>
    </lineage>
</organism>
<feature type="compositionally biased region" description="Basic residues" evidence="8">
    <location>
        <begin position="190"/>
        <end position="199"/>
    </location>
</feature>
<dbReference type="PANTHER" id="PTHR15528:SF12">
    <property type="entry name" value="PEROXISOME PROLIFERATOR-ACTIVATED RECEPTOR GAMMA COACTIVATOR 1-BETA"/>
    <property type="match status" value="1"/>
</dbReference>
<sequence length="897" mass="98291">MADGASLLDEELSSFVFSYLTESSGSQYEEEEEVSSDRLDVDFPDIDLSQLDASDFDSVNCLSELHWCNDQSDSSPASIQYSTGDPELFEIEEENAALLAALTDSLDEMVEDEVGGGLCGFPSLGGGPEDEEDEEEEEEEEEDLPLDSEPFGSSLSPETEDPSLLKKLLLSPPNVPAGLDAQKQGGARLHSNRSQHPKLLRASVKGVSETERKAHAVRPAGPQCTELHRFLMTTREAEDTPSGEEDSELELEDDEEEEEEDTQESSGSEDECHAVPQPAERQFSSEKELRGMVELISYMHTYCLPGRKQGAGERRERECPGISVSISVARRARHDCPPARPPLANQKLAPEAAGGARPRLAFVRRRELKGHSLLRELLETVRSFDVSKPYRLQSPPYSHARGATNRLVPDRKGEAASTRPAKVELRDSSSKSAVGDVAPDPASEAEQSNPTWKAASGDASFSVRRSRRLASFPGRFAKRARAGVGLGRARVQSLSSRCCEEAGPAKQRCTELSPTESLLHGDSCWTEPQKSKDTESPCNQNEKRSCLRLPLAPKSTGEAQYSNKPFEQTTVSVELCGTAGLTPPTTPPHEPFKAEGRAEACPRGSWLSRTHSRKLPEQTELYAQLRRMGQAGDGGAGGPISWSLGDHDYCVQGLGDGLRRPLDVLHSSVRVEEKEGARSAEGERTGTDLPQAKLLSKISDPPMGTDSRGGRRHTATPRSQSPQALSPRSADEGVNHPALTPTTNPGDYAPLDSCCQPPSPSSQLSFSCENSETCHGEEQRIKTFDDCQVFYIHNLPSGITQAMLRRRFGALGEPKECKIVVKNEERCGVITFRHPPSGPRLRHRWEPTQHNGGSSPRRFGRKRYIDLDEAGPGPVKSKYDALDFDTLLKEAQRSLHR</sequence>
<keyword evidence="6" id="KW-0804">Transcription</keyword>
<feature type="region of interest" description="Disordered" evidence="8">
    <location>
        <begin position="672"/>
        <end position="756"/>
    </location>
</feature>
<feature type="compositionally biased region" description="Basic and acidic residues" evidence="8">
    <location>
        <begin position="529"/>
        <end position="543"/>
    </location>
</feature>
<dbReference type="GO" id="GO:0005634">
    <property type="term" value="C:nucleus"/>
    <property type="evidence" value="ECO:0007669"/>
    <property type="project" value="UniProtKB-SubCell"/>
</dbReference>
<dbReference type="Ensembl" id="ENSSFOT00015049201.1">
    <property type="protein sequence ID" value="ENSSFOP00015068642.1"/>
    <property type="gene ID" value="ENSSFOG00015024285.1"/>
</dbReference>
<gene>
    <name evidence="10" type="primary">PPARGC1B</name>
    <name evidence="10" type="synonym">ppargc1b</name>
</gene>
<evidence type="ECO:0000313" key="11">
    <source>
        <dbReference type="Proteomes" id="UP000694397"/>
    </source>
</evidence>
<name>A0A8C9W4I7_SCLFO</name>
<comment type="subcellular location">
    <subcellularLocation>
        <location evidence="1">Nucleus</location>
    </subcellularLocation>
</comment>
<evidence type="ECO:0000256" key="5">
    <source>
        <dbReference type="ARBA" id="ARBA00023159"/>
    </source>
</evidence>
<feature type="domain" description="RRM" evidence="9">
    <location>
        <begin position="791"/>
        <end position="835"/>
    </location>
</feature>
<feature type="compositionally biased region" description="Basic and acidic residues" evidence="8">
    <location>
        <begin position="672"/>
        <end position="686"/>
    </location>
</feature>
<feature type="region of interest" description="Disordered" evidence="8">
    <location>
        <begin position="389"/>
        <end position="460"/>
    </location>
</feature>
<dbReference type="InterPro" id="IPR000504">
    <property type="entry name" value="RRM_dom"/>
</dbReference>
<reference evidence="10" key="2">
    <citation type="submission" date="2025-08" db="UniProtKB">
        <authorList>
            <consortium name="Ensembl"/>
        </authorList>
    </citation>
    <scope>IDENTIFICATION</scope>
</reference>
<feature type="compositionally biased region" description="Gly residues" evidence="8">
    <location>
        <begin position="115"/>
        <end position="127"/>
    </location>
</feature>
<protein>
    <submittedName>
        <fullName evidence="10">Peroxisome proliferator-activated receptor gamma, coactivator 1 beta</fullName>
    </submittedName>
</protein>
<evidence type="ECO:0000256" key="2">
    <source>
        <dbReference type="ARBA" id="ARBA00022553"/>
    </source>
</evidence>
<evidence type="ECO:0000256" key="6">
    <source>
        <dbReference type="ARBA" id="ARBA00023163"/>
    </source>
</evidence>
<dbReference type="OrthoDB" id="10047851at2759"/>
<evidence type="ECO:0000256" key="7">
    <source>
        <dbReference type="ARBA" id="ARBA00023242"/>
    </source>
</evidence>
<accession>A0A8C9W4I7</accession>
<feature type="compositionally biased region" description="Polar residues" evidence="8">
    <location>
        <begin position="716"/>
        <end position="726"/>
    </location>
</feature>
<evidence type="ECO:0000256" key="3">
    <source>
        <dbReference type="ARBA" id="ARBA00022884"/>
    </source>
</evidence>
<evidence type="ECO:0000259" key="9">
    <source>
        <dbReference type="Pfam" id="PF00076"/>
    </source>
</evidence>
<dbReference type="SUPFAM" id="SSF54928">
    <property type="entry name" value="RNA-binding domain, RBD"/>
    <property type="match status" value="1"/>
</dbReference>
<keyword evidence="11" id="KW-1185">Reference proteome</keyword>
<dbReference type="GeneID" id="108922919"/>
<feature type="region of interest" description="Disordered" evidence="8">
    <location>
        <begin position="332"/>
        <end position="356"/>
    </location>
</feature>
<dbReference type="PANTHER" id="PTHR15528">
    <property type="entry name" value="PEROXISOME PROLIFERATOR ACTIVATED RECEPTOR GAMMA COACTIVATOR 1 PGC-1 -RELATED"/>
    <property type="match status" value="1"/>
</dbReference>
<keyword evidence="5" id="KW-0010">Activator</keyword>
<dbReference type="RefSeq" id="XP_029113021.1">
    <property type="nucleotide sequence ID" value="XM_029257188.1"/>
</dbReference>
<dbReference type="Proteomes" id="UP000694397">
    <property type="component" value="Chromosome 13"/>
</dbReference>
<keyword evidence="4" id="KW-0805">Transcription regulation</keyword>
<dbReference type="InterPro" id="IPR035979">
    <property type="entry name" value="RBD_domain_sf"/>
</dbReference>
<proteinExistence type="predicted"/>
<evidence type="ECO:0000256" key="1">
    <source>
        <dbReference type="ARBA" id="ARBA00004123"/>
    </source>
</evidence>
<evidence type="ECO:0000313" key="10">
    <source>
        <dbReference type="Ensembl" id="ENSSFOP00015068642.1"/>
    </source>
</evidence>
<dbReference type="InterPro" id="IPR034605">
    <property type="entry name" value="PGC-1"/>
</dbReference>